<name>A0ABQ4WKG2_9ASTR</name>
<proteinExistence type="predicted"/>
<evidence type="ECO:0000256" key="1">
    <source>
        <dbReference type="SAM" id="MobiDB-lite"/>
    </source>
</evidence>
<feature type="compositionally biased region" description="Basic and acidic residues" evidence="1">
    <location>
        <begin position="1"/>
        <end position="13"/>
    </location>
</feature>
<dbReference type="EMBL" id="BQNB010008721">
    <property type="protein sequence ID" value="GJS53379.1"/>
    <property type="molecule type" value="Genomic_DNA"/>
</dbReference>
<reference evidence="2" key="1">
    <citation type="journal article" date="2022" name="Int. J. Mol. Sci.">
        <title>Draft Genome of Tanacetum Coccineum: Genomic Comparison of Closely Related Tanacetum-Family Plants.</title>
        <authorList>
            <person name="Yamashiro T."/>
            <person name="Shiraishi A."/>
            <person name="Nakayama K."/>
            <person name="Satake H."/>
        </authorList>
    </citation>
    <scope>NUCLEOTIDE SEQUENCE</scope>
</reference>
<protein>
    <submittedName>
        <fullName evidence="2">Uncharacterized protein</fullName>
    </submittedName>
</protein>
<gene>
    <name evidence="2" type="ORF">Tco_0626741</name>
</gene>
<feature type="compositionally biased region" description="Acidic residues" evidence="1">
    <location>
        <begin position="14"/>
        <end position="23"/>
    </location>
</feature>
<feature type="region of interest" description="Disordered" evidence="1">
    <location>
        <begin position="1"/>
        <end position="23"/>
    </location>
</feature>
<reference evidence="2" key="2">
    <citation type="submission" date="2022-01" db="EMBL/GenBank/DDBJ databases">
        <authorList>
            <person name="Yamashiro T."/>
            <person name="Shiraishi A."/>
            <person name="Satake H."/>
            <person name="Nakayama K."/>
        </authorList>
    </citation>
    <scope>NUCLEOTIDE SEQUENCE</scope>
</reference>
<comment type="caution">
    <text evidence="2">The sequence shown here is derived from an EMBL/GenBank/DDBJ whole genome shotgun (WGS) entry which is preliminary data.</text>
</comment>
<evidence type="ECO:0000313" key="3">
    <source>
        <dbReference type="Proteomes" id="UP001151760"/>
    </source>
</evidence>
<sequence>MSVDEELAKKVQEEEQATEMAEQEQERINFEAAMELQRQLNEREEVPYEATQSQTIDWSDLAMLRYHALQNRPYSVVEVRKNMVMYLKNQAGYKQSYFKGKKYEEIRPIFEKVWDQIHTFVPMDSEDKEKGTKKKSGSRKKTLAKKRAGEEFAMDFEPLATKFPIVDWKTNVLAENFMYYQIFRADESLKNYKIFSEMLDDFDRQDVLDLHKEMLSRMLSKRLEVNHESTMAYELLKFIKSQVQK</sequence>
<dbReference type="Proteomes" id="UP001151760">
    <property type="component" value="Unassembled WGS sequence"/>
</dbReference>
<evidence type="ECO:0000313" key="2">
    <source>
        <dbReference type="EMBL" id="GJS53379.1"/>
    </source>
</evidence>
<accession>A0ABQ4WKG2</accession>
<keyword evidence="3" id="KW-1185">Reference proteome</keyword>
<organism evidence="2 3">
    <name type="scientific">Tanacetum coccineum</name>
    <dbReference type="NCBI Taxonomy" id="301880"/>
    <lineage>
        <taxon>Eukaryota</taxon>
        <taxon>Viridiplantae</taxon>
        <taxon>Streptophyta</taxon>
        <taxon>Embryophyta</taxon>
        <taxon>Tracheophyta</taxon>
        <taxon>Spermatophyta</taxon>
        <taxon>Magnoliopsida</taxon>
        <taxon>eudicotyledons</taxon>
        <taxon>Gunneridae</taxon>
        <taxon>Pentapetalae</taxon>
        <taxon>asterids</taxon>
        <taxon>campanulids</taxon>
        <taxon>Asterales</taxon>
        <taxon>Asteraceae</taxon>
        <taxon>Asteroideae</taxon>
        <taxon>Anthemideae</taxon>
        <taxon>Anthemidinae</taxon>
        <taxon>Tanacetum</taxon>
    </lineage>
</organism>